<reference evidence="3" key="1">
    <citation type="journal article" date="2019" name="Int. J. Syst. Evol. Microbiol.">
        <title>The Global Catalogue of Microorganisms (GCM) 10K type strain sequencing project: providing services to taxonomists for standard genome sequencing and annotation.</title>
        <authorList>
            <consortium name="The Broad Institute Genomics Platform"/>
            <consortium name="The Broad Institute Genome Sequencing Center for Infectious Disease"/>
            <person name="Wu L."/>
            <person name="Ma J."/>
        </authorList>
    </citation>
    <scope>NUCLEOTIDE SEQUENCE [LARGE SCALE GENOMIC DNA]</scope>
    <source>
        <strain evidence="3">CCUG 61696</strain>
    </source>
</reference>
<evidence type="ECO:0000313" key="3">
    <source>
        <dbReference type="Proteomes" id="UP001597171"/>
    </source>
</evidence>
<evidence type="ECO:0000313" key="2">
    <source>
        <dbReference type="EMBL" id="MFD1330609.1"/>
    </source>
</evidence>
<name>A0ABW3Z332_9HYPH</name>
<feature type="compositionally biased region" description="Low complexity" evidence="1">
    <location>
        <begin position="18"/>
        <end position="35"/>
    </location>
</feature>
<evidence type="ECO:0000256" key="1">
    <source>
        <dbReference type="SAM" id="MobiDB-lite"/>
    </source>
</evidence>
<sequence>MNAAVRSADTPTPQRIDSSGPASSPKPAPRAAGPAFGLARFDI</sequence>
<dbReference type="Proteomes" id="UP001597171">
    <property type="component" value="Unassembled WGS sequence"/>
</dbReference>
<keyword evidence="3" id="KW-1185">Reference proteome</keyword>
<dbReference type="EMBL" id="JBHTMX010000003">
    <property type="protein sequence ID" value="MFD1330609.1"/>
    <property type="molecule type" value="Genomic_DNA"/>
</dbReference>
<feature type="region of interest" description="Disordered" evidence="1">
    <location>
        <begin position="1"/>
        <end position="43"/>
    </location>
</feature>
<organism evidence="2 3">
    <name type="scientific">Methylopila musalis</name>
    <dbReference type="NCBI Taxonomy" id="1134781"/>
    <lineage>
        <taxon>Bacteria</taxon>
        <taxon>Pseudomonadati</taxon>
        <taxon>Pseudomonadota</taxon>
        <taxon>Alphaproteobacteria</taxon>
        <taxon>Hyphomicrobiales</taxon>
        <taxon>Methylopilaceae</taxon>
        <taxon>Methylopila</taxon>
    </lineage>
</organism>
<comment type="caution">
    <text evidence="2">The sequence shown here is derived from an EMBL/GenBank/DDBJ whole genome shotgun (WGS) entry which is preliminary data.</text>
</comment>
<protein>
    <submittedName>
        <fullName evidence="2">Uncharacterized protein</fullName>
    </submittedName>
</protein>
<gene>
    <name evidence="2" type="ORF">ACFQ4O_01185</name>
</gene>
<proteinExistence type="predicted"/>
<accession>A0ABW3Z332</accession>